<dbReference type="OrthoDB" id="341259at2759"/>
<name>A0A8H3G5V2_9LECA</name>
<dbReference type="Proteomes" id="UP000664203">
    <property type="component" value="Unassembled WGS sequence"/>
</dbReference>
<gene>
    <name evidence="1" type="ORF">ALECFALPRED_006832</name>
</gene>
<accession>A0A8H3G5V2</accession>
<proteinExistence type="predicted"/>
<sequence>MDPLSLTASILAVIGASSAIGRGLKKTISARRVPDILLQLNNEVTDLQYVVQDIEDLLRQKAQITREDRGPLPSYASLPWALGHAKQTLLALESLIAYELSTVDSRDGRTKINWISWLRAESKVKSLKDDIHTDRVRLSSALSLLASSLSLGLHDQMRRTSFAMKTLKFPVAQTSETFMKPKAESTLILCGSQQAVIPQFFQNDYNDFQA</sequence>
<dbReference type="AlphaFoldDB" id="A0A8H3G5V2"/>
<reference evidence="1" key="1">
    <citation type="submission" date="2021-03" db="EMBL/GenBank/DDBJ databases">
        <authorList>
            <person name="Tagirdzhanova G."/>
        </authorList>
    </citation>
    <scope>NUCLEOTIDE SEQUENCE</scope>
</reference>
<evidence type="ECO:0000313" key="1">
    <source>
        <dbReference type="EMBL" id="CAF9936375.1"/>
    </source>
</evidence>
<evidence type="ECO:0000313" key="2">
    <source>
        <dbReference type="Proteomes" id="UP000664203"/>
    </source>
</evidence>
<comment type="caution">
    <text evidence="1">The sequence shown here is derived from an EMBL/GenBank/DDBJ whole genome shotgun (WGS) entry which is preliminary data.</text>
</comment>
<protein>
    <recommendedName>
        <fullName evidence="3">Fungal N-terminal domain-containing protein</fullName>
    </recommendedName>
</protein>
<evidence type="ECO:0008006" key="3">
    <source>
        <dbReference type="Google" id="ProtNLM"/>
    </source>
</evidence>
<keyword evidence="2" id="KW-1185">Reference proteome</keyword>
<organism evidence="1 2">
    <name type="scientific">Alectoria fallacina</name>
    <dbReference type="NCBI Taxonomy" id="1903189"/>
    <lineage>
        <taxon>Eukaryota</taxon>
        <taxon>Fungi</taxon>
        <taxon>Dikarya</taxon>
        <taxon>Ascomycota</taxon>
        <taxon>Pezizomycotina</taxon>
        <taxon>Lecanoromycetes</taxon>
        <taxon>OSLEUM clade</taxon>
        <taxon>Lecanoromycetidae</taxon>
        <taxon>Lecanorales</taxon>
        <taxon>Lecanorineae</taxon>
        <taxon>Parmeliaceae</taxon>
        <taxon>Alectoria</taxon>
    </lineage>
</organism>
<dbReference type="EMBL" id="CAJPDR010000440">
    <property type="protein sequence ID" value="CAF9936375.1"/>
    <property type="molecule type" value="Genomic_DNA"/>
</dbReference>